<dbReference type="Gene3D" id="3.30.420.40">
    <property type="match status" value="2"/>
</dbReference>
<keyword evidence="6" id="KW-0418">Kinase</keyword>
<dbReference type="InterPro" id="IPR043129">
    <property type="entry name" value="ATPase_NBD"/>
</dbReference>
<dbReference type="SUPFAM" id="SSF53067">
    <property type="entry name" value="Actin-like ATPase domain"/>
    <property type="match status" value="1"/>
</dbReference>
<dbReference type="PROSITE" id="PS01125">
    <property type="entry name" value="ROK"/>
    <property type="match status" value="1"/>
</dbReference>
<keyword evidence="11" id="KW-1185">Reference proteome</keyword>
<dbReference type="RefSeq" id="WP_396127858.1">
    <property type="nucleotide sequence ID" value="NZ_JAVDWH010000001.1"/>
</dbReference>
<reference evidence="10 11" key="1">
    <citation type="submission" date="2023-07" db="EMBL/GenBank/DDBJ databases">
        <title>Sorghum-associated microbial communities from plants grown in Nebraska, USA.</title>
        <authorList>
            <person name="Schachtman D."/>
        </authorList>
    </citation>
    <scope>NUCLEOTIDE SEQUENCE [LARGE SCALE GENOMIC DNA]</scope>
    <source>
        <strain evidence="10 11">BE248</strain>
    </source>
</reference>
<accession>A0ABU1UPS7</accession>
<comment type="similarity">
    <text evidence="1">Belongs to the ROK (NagC/XylR) family.</text>
</comment>
<dbReference type="NCBIfam" id="TIGR00744">
    <property type="entry name" value="ROK_glcA_fam"/>
    <property type="match status" value="1"/>
</dbReference>
<evidence type="ECO:0000256" key="4">
    <source>
        <dbReference type="ARBA" id="ARBA00022679"/>
    </source>
</evidence>
<evidence type="ECO:0000256" key="3">
    <source>
        <dbReference type="ARBA" id="ARBA00014701"/>
    </source>
</evidence>
<name>A0ABU1UPS7_9ACTN</name>
<dbReference type="Pfam" id="PF00480">
    <property type="entry name" value="ROK"/>
    <property type="match status" value="1"/>
</dbReference>
<dbReference type="EC" id="2.7.1.2" evidence="2"/>
<comment type="caution">
    <text evidence="10">The sequence shown here is derived from an EMBL/GenBank/DDBJ whole genome shotgun (WGS) entry which is preliminary data.</text>
</comment>
<dbReference type="GO" id="GO:0004340">
    <property type="term" value="F:glucokinase activity"/>
    <property type="evidence" value="ECO:0007669"/>
    <property type="project" value="UniProtKB-EC"/>
</dbReference>
<evidence type="ECO:0000256" key="6">
    <source>
        <dbReference type="ARBA" id="ARBA00022777"/>
    </source>
</evidence>
<evidence type="ECO:0000256" key="8">
    <source>
        <dbReference type="ARBA" id="ARBA00032386"/>
    </source>
</evidence>
<keyword evidence="7" id="KW-0067">ATP-binding</keyword>
<dbReference type="EMBL" id="JAVDWH010000001">
    <property type="protein sequence ID" value="MDR7087182.1"/>
    <property type="molecule type" value="Genomic_DNA"/>
</dbReference>
<keyword evidence="5" id="KW-0547">Nucleotide-binding</keyword>
<dbReference type="CDD" id="cd24061">
    <property type="entry name" value="ASKHA_NBD_ROK_SgGLK-like"/>
    <property type="match status" value="1"/>
</dbReference>
<organism evidence="10 11">
    <name type="scientific">Aeromicrobium panaciterrae</name>
    <dbReference type="NCBI Taxonomy" id="363861"/>
    <lineage>
        <taxon>Bacteria</taxon>
        <taxon>Bacillati</taxon>
        <taxon>Actinomycetota</taxon>
        <taxon>Actinomycetes</taxon>
        <taxon>Propionibacteriales</taxon>
        <taxon>Nocardioidaceae</taxon>
        <taxon>Aeromicrobium</taxon>
    </lineage>
</organism>
<feature type="region of interest" description="Disordered" evidence="9">
    <location>
        <begin position="318"/>
        <end position="345"/>
    </location>
</feature>
<proteinExistence type="inferred from homology"/>
<evidence type="ECO:0000313" key="11">
    <source>
        <dbReference type="Proteomes" id="UP001257739"/>
    </source>
</evidence>
<dbReference type="Proteomes" id="UP001257739">
    <property type="component" value="Unassembled WGS sequence"/>
</dbReference>
<evidence type="ECO:0000256" key="7">
    <source>
        <dbReference type="ARBA" id="ARBA00022840"/>
    </source>
</evidence>
<sequence length="345" mass="36332">MADKLAIGIDIGGTKIAAGVVDEDGRIVARLKRETPTTEAPAVIDAIAEITEEFRREHHITALGIGAAGFVDSTQSTVLFAPHLSWRNEPLRDSVARRTGLPVMVDNDANASGWAEWRFGAAQGEADLVLITLGTGIGGALVIDGQPYRGKFGIAGEFGHMQVVPDGRPCECGNHGCWEQYASGRVLTRRAKAAAADGTDFGKLMLADAGGDIERVEGSLVTRYADEGNAEAVEWIAEVGDWLGVGIANLAAALDPGMFVIGGGVSDAGALLIEPAKAAFSRTLTGRGYRAEARIVRAHLGPEAGLIGAADMARITARRRRPANPSARVRARATARPGRSPLRRK</sequence>
<evidence type="ECO:0000256" key="1">
    <source>
        <dbReference type="ARBA" id="ARBA00006479"/>
    </source>
</evidence>
<dbReference type="InterPro" id="IPR000600">
    <property type="entry name" value="ROK"/>
</dbReference>
<protein>
    <recommendedName>
        <fullName evidence="3">Glucokinase</fullName>
        <ecNumber evidence="2">2.7.1.2</ecNumber>
    </recommendedName>
    <alternativeName>
        <fullName evidence="8">Glucose kinase</fullName>
    </alternativeName>
</protein>
<dbReference type="PANTHER" id="PTHR18964">
    <property type="entry name" value="ROK (REPRESSOR, ORF, KINASE) FAMILY"/>
    <property type="match status" value="1"/>
</dbReference>
<dbReference type="InterPro" id="IPR049874">
    <property type="entry name" value="ROK_cs"/>
</dbReference>
<evidence type="ECO:0000313" key="10">
    <source>
        <dbReference type="EMBL" id="MDR7087182.1"/>
    </source>
</evidence>
<dbReference type="PANTHER" id="PTHR18964:SF173">
    <property type="entry name" value="GLUCOKINASE"/>
    <property type="match status" value="1"/>
</dbReference>
<evidence type="ECO:0000256" key="5">
    <source>
        <dbReference type="ARBA" id="ARBA00022741"/>
    </source>
</evidence>
<dbReference type="InterPro" id="IPR004654">
    <property type="entry name" value="ROK_glcA"/>
</dbReference>
<evidence type="ECO:0000256" key="2">
    <source>
        <dbReference type="ARBA" id="ARBA00012323"/>
    </source>
</evidence>
<keyword evidence="4 10" id="KW-0808">Transferase</keyword>
<gene>
    <name evidence="10" type="ORF">J2X11_002021</name>
</gene>
<evidence type="ECO:0000256" key="9">
    <source>
        <dbReference type="SAM" id="MobiDB-lite"/>
    </source>
</evidence>